<dbReference type="PANTHER" id="PTHR43217:SF1">
    <property type="entry name" value="SUCCINATE SEMIALDEHYDE DEHYDROGENASE [NAD(P)+] SAD"/>
    <property type="match status" value="1"/>
</dbReference>
<dbReference type="InterPro" id="IPR016160">
    <property type="entry name" value="Ald_DH_CS_CYS"/>
</dbReference>
<keyword evidence="2" id="KW-0521">NADP</keyword>
<dbReference type="InterPro" id="IPR015590">
    <property type="entry name" value="Aldehyde_DH_dom"/>
</dbReference>
<dbReference type="InterPro" id="IPR016163">
    <property type="entry name" value="Ald_DH_C"/>
</dbReference>
<name>A0A1Y1T7J4_9FLAO</name>
<dbReference type="PROSITE" id="PS00070">
    <property type="entry name" value="ALDEHYDE_DEHYDR_CYS"/>
    <property type="match status" value="1"/>
</dbReference>
<dbReference type="EMBL" id="ARYN01000004">
    <property type="protein sequence ID" value="ORL46554.1"/>
    <property type="molecule type" value="Genomic_DNA"/>
</dbReference>
<comment type="similarity">
    <text evidence="1">Belongs to the aldehyde dehydrogenase family.</text>
</comment>
<dbReference type="GO" id="GO:0004777">
    <property type="term" value="F:succinate-semialdehyde dehydrogenase (NAD+) activity"/>
    <property type="evidence" value="ECO:0007669"/>
    <property type="project" value="TreeGrafter"/>
</dbReference>
<dbReference type="InterPro" id="IPR016162">
    <property type="entry name" value="Ald_DH_N"/>
</dbReference>
<feature type="domain" description="Aldehyde dehydrogenase" evidence="4">
    <location>
        <begin position="3"/>
        <end position="447"/>
    </location>
</feature>
<dbReference type="Proteomes" id="UP000192746">
    <property type="component" value="Unassembled WGS sequence"/>
</dbReference>
<accession>A0A1Y1T7J4</accession>
<reference evidence="5 6" key="1">
    <citation type="submission" date="2013-04" db="EMBL/GenBank/DDBJ databases">
        <title>Zunongwangia sp. 22II14-10F7 Genome Sequencing.</title>
        <authorList>
            <person name="Lai Q."/>
            <person name="Shao Z."/>
        </authorList>
    </citation>
    <scope>NUCLEOTIDE SEQUENCE [LARGE SCALE GENOMIC DNA]</scope>
    <source>
        <strain evidence="5 6">22II14-10F7</strain>
    </source>
</reference>
<organism evidence="5 6">
    <name type="scientific">Zunongwangia atlantica 22II14-10F7</name>
    <dbReference type="NCBI Taxonomy" id="1185767"/>
    <lineage>
        <taxon>Bacteria</taxon>
        <taxon>Pseudomonadati</taxon>
        <taxon>Bacteroidota</taxon>
        <taxon>Flavobacteriia</taxon>
        <taxon>Flavobacteriales</taxon>
        <taxon>Flavobacteriaceae</taxon>
        <taxon>Zunongwangia</taxon>
    </lineage>
</organism>
<comment type="caution">
    <text evidence="5">The sequence shown here is derived from an EMBL/GenBank/DDBJ whole genome shotgun (WGS) entry which is preliminary data.</text>
</comment>
<evidence type="ECO:0000256" key="1">
    <source>
        <dbReference type="ARBA" id="ARBA00009986"/>
    </source>
</evidence>
<evidence type="ECO:0000313" key="5">
    <source>
        <dbReference type="EMBL" id="ORL46554.1"/>
    </source>
</evidence>
<sequence length="452" mass="50582">MITSKNPYTGEIIEEFKEYTQEEIEQAIATANDRFKSWRKVSFSEKSKLLKNAAKDLRENKQSYAEDITKEMGKPISQSLAEIEKCAWVCEYYAENAEDHLKNEIIETDAQKSYVSYEPLGIVLAIMPWNYPFWQVFRFAAPALMAGNIGLLKHASNVMRSAENIQKVFKNAGFPEGCFQNLVISSSKIEAILKDKRIKAVTLTGSKPAGSAVAATAGSEIKKSVLELGGSNALVVFKDANIAETVKTCVQARFQNTGQSCIAGKRLLLHESIEEEFMEEFLKQARELKSGDPMDQDTYIGTLAREDLAEELEKQVNESVKKGAKLLLGGKRNKAYFEPTILTKVTKEMPVFAEETFGPVISVTTFKENQEAIDLVNFSDFGLGVSIFTEDFKFAEEIVPEFEDGAVFVNQLVKSDPRLPFGGTKISGYGRELSSHGIQEFVNRKTVYFNKY</sequence>
<dbReference type="FunFam" id="3.40.605.10:FF:000012">
    <property type="entry name" value="NAD-dependent succinate-semialdehyde dehydrogenase"/>
    <property type="match status" value="1"/>
</dbReference>
<dbReference type="GO" id="GO:0004030">
    <property type="term" value="F:aldehyde dehydrogenase [NAD(P)+] activity"/>
    <property type="evidence" value="ECO:0007669"/>
    <property type="project" value="InterPro"/>
</dbReference>
<dbReference type="AlphaFoldDB" id="A0A1Y1T7J4"/>
<dbReference type="Pfam" id="PF00171">
    <property type="entry name" value="Aldedh"/>
    <property type="match status" value="1"/>
</dbReference>
<dbReference type="SUPFAM" id="SSF53720">
    <property type="entry name" value="ALDH-like"/>
    <property type="match status" value="1"/>
</dbReference>
<keyword evidence="3" id="KW-0560">Oxidoreductase</keyword>
<dbReference type="RefSeq" id="WP_084840751.1">
    <property type="nucleotide sequence ID" value="NZ_ARYN01000004.1"/>
</dbReference>
<dbReference type="OrthoDB" id="9762913at2"/>
<protein>
    <submittedName>
        <fullName evidence="5">NADP-dependent aldehyde dehydrogenase</fullName>
    </submittedName>
</protein>
<evidence type="ECO:0000256" key="2">
    <source>
        <dbReference type="ARBA" id="ARBA00022857"/>
    </source>
</evidence>
<gene>
    <name evidence="5" type="ORF">IIF7_05902</name>
</gene>
<proteinExistence type="inferred from homology"/>
<dbReference type="Gene3D" id="3.40.605.10">
    <property type="entry name" value="Aldehyde Dehydrogenase, Chain A, domain 1"/>
    <property type="match status" value="1"/>
</dbReference>
<evidence type="ECO:0000256" key="3">
    <source>
        <dbReference type="ARBA" id="ARBA00023002"/>
    </source>
</evidence>
<dbReference type="Gene3D" id="3.40.309.10">
    <property type="entry name" value="Aldehyde Dehydrogenase, Chain A, domain 2"/>
    <property type="match status" value="1"/>
</dbReference>
<keyword evidence="6" id="KW-1185">Reference proteome</keyword>
<dbReference type="STRING" id="1185767.IIF7_05902"/>
<dbReference type="InterPro" id="IPR016161">
    <property type="entry name" value="Ald_DH/histidinol_DH"/>
</dbReference>
<dbReference type="InterPro" id="IPR047110">
    <property type="entry name" value="GABD/Sad-like"/>
</dbReference>
<evidence type="ECO:0000259" key="4">
    <source>
        <dbReference type="Pfam" id="PF00171"/>
    </source>
</evidence>
<evidence type="ECO:0000313" key="6">
    <source>
        <dbReference type="Proteomes" id="UP000192746"/>
    </source>
</evidence>
<dbReference type="InterPro" id="IPR044148">
    <property type="entry name" value="ALDH_GabD1-like"/>
</dbReference>
<dbReference type="PANTHER" id="PTHR43217">
    <property type="entry name" value="SUCCINATE SEMIALDEHYDE DEHYDROGENASE [NAD(P)+] SAD"/>
    <property type="match status" value="1"/>
</dbReference>
<dbReference type="FunFam" id="3.40.309.10:FF:000009">
    <property type="entry name" value="Aldehyde dehydrogenase A"/>
    <property type="match status" value="1"/>
</dbReference>
<dbReference type="CDD" id="cd07100">
    <property type="entry name" value="ALDH_SSADH1_GabD1"/>
    <property type="match status" value="1"/>
</dbReference>